<protein>
    <submittedName>
        <fullName evidence="4">Short-subunit dehydrogenase</fullName>
    </submittedName>
</protein>
<proteinExistence type="inferred from homology"/>
<reference evidence="4 5" key="1">
    <citation type="submission" date="2020-03" db="EMBL/GenBank/DDBJ databases">
        <title>Sequencing the genomes of 1000 actinobacteria strains.</title>
        <authorList>
            <person name="Klenk H.-P."/>
        </authorList>
    </citation>
    <scope>NUCLEOTIDE SEQUENCE [LARGE SCALE GENOMIC DNA]</scope>
    <source>
        <strain evidence="4 5">DSM 44556</strain>
    </source>
</reference>
<evidence type="ECO:0000256" key="1">
    <source>
        <dbReference type="ARBA" id="ARBA00006484"/>
    </source>
</evidence>
<dbReference type="PRINTS" id="PR00081">
    <property type="entry name" value="GDHRDH"/>
</dbReference>
<dbReference type="GO" id="GO:0016616">
    <property type="term" value="F:oxidoreductase activity, acting on the CH-OH group of donors, NAD or NADP as acceptor"/>
    <property type="evidence" value="ECO:0007669"/>
    <property type="project" value="TreeGrafter"/>
</dbReference>
<dbReference type="PANTHER" id="PTHR24322:SF736">
    <property type="entry name" value="RETINOL DEHYDROGENASE 10"/>
    <property type="match status" value="1"/>
</dbReference>
<evidence type="ECO:0000313" key="5">
    <source>
        <dbReference type="Proteomes" id="UP000547444"/>
    </source>
</evidence>
<evidence type="ECO:0000256" key="3">
    <source>
        <dbReference type="RuleBase" id="RU000363"/>
    </source>
</evidence>
<dbReference type="PANTHER" id="PTHR24322">
    <property type="entry name" value="PKSB"/>
    <property type="match status" value="1"/>
</dbReference>
<sequence length="204" mass="21665">MGPLDTLVNNAGIMPTGLFSDEDDTMTDLMVSINLAGVLNGSKLAVRRFSGRTGRIVNIASLAGISAHRGVATYCGTKHAVVGFSDSLRLELRDSGIGVTLVLPGLVRTDLSAGSGTPLWVRPVSEVDPEDVASAVVDAVVRGRDKVVVPRSLGVLLGAVQLLPTRVRSRLERLAHLDAAFTATDSDARARYHGRILETRRDNV</sequence>
<keyword evidence="5" id="KW-1185">Reference proteome</keyword>
<accession>A0A7X5TZA4</accession>
<evidence type="ECO:0000313" key="4">
    <source>
        <dbReference type="EMBL" id="NIH95520.1"/>
    </source>
</evidence>
<dbReference type="EMBL" id="JAANOW010000001">
    <property type="protein sequence ID" value="NIH95520.1"/>
    <property type="molecule type" value="Genomic_DNA"/>
</dbReference>
<evidence type="ECO:0000256" key="2">
    <source>
        <dbReference type="ARBA" id="ARBA00023002"/>
    </source>
</evidence>
<dbReference type="Pfam" id="PF00106">
    <property type="entry name" value="adh_short"/>
    <property type="match status" value="1"/>
</dbReference>
<dbReference type="SUPFAM" id="SSF51735">
    <property type="entry name" value="NAD(P)-binding Rossmann-fold domains"/>
    <property type="match status" value="1"/>
</dbReference>
<dbReference type="InterPro" id="IPR020904">
    <property type="entry name" value="Sc_DH/Rdtase_CS"/>
</dbReference>
<dbReference type="InterPro" id="IPR002347">
    <property type="entry name" value="SDR_fam"/>
</dbReference>
<dbReference type="PRINTS" id="PR00080">
    <property type="entry name" value="SDRFAMILY"/>
</dbReference>
<dbReference type="Gene3D" id="3.40.50.720">
    <property type="entry name" value="NAD(P)-binding Rossmann-like Domain"/>
    <property type="match status" value="1"/>
</dbReference>
<dbReference type="AlphaFoldDB" id="A0A7X5TZA4"/>
<keyword evidence="2" id="KW-0560">Oxidoreductase</keyword>
<name>A0A7X5TZA4_9MYCO</name>
<organism evidence="4 5">
    <name type="scientific">Mycolicibacterium fluoranthenivorans</name>
    <dbReference type="NCBI Taxonomy" id="258505"/>
    <lineage>
        <taxon>Bacteria</taxon>
        <taxon>Bacillati</taxon>
        <taxon>Actinomycetota</taxon>
        <taxon>Actinomycetes</taxon>
        <taxon>Mycobacteriales</taxon>
        <taxon>Mycobacteriaceae</taxon>
        <taxon>Mycolicibacterium</taxon>
    </lineage>
</organism>
<comment type="caution">
    <text evidence="4">The sequence shown here is derived from an EMBL/GenBank/DDBJ whole genome shotgun (WGS) entry which is preliminary data.</text>
</comment>
<gene>
    <name evidence="4" type="ORF">FHU31_002476</name>
</gene>
<dbReference type="Proteomes" id="UP000547444">
    <property type="component" value="Unassembled WGS sequence"/>
</dbReference>
<comment type="similarity">
    <text evidence="1 3">Belongs to the short-chain dehydrogenases/reductases (SDR) family.</text>
</comment>
<dbReference type="CDD" id="cd05233">
    <property type="entry name" value="SDR_c"/>
    <property type="match status" value="1"/>
</dbReference>
<dbReference type="InterPro" id="IPR036291">
    <property type="entry name" value="NAD(P)-bd_dom_sf"/>
</dbReference>
<dbReference type="PROSITE" id="PS00061">
    <property type="entry name" value="ADH_SHORT"/>
    <property type="match status" value="1"/>
</dbReference>